<dbReference type="NCBIfam" id="TIGR03361">
    <property type="entry name" value="VI_Rhs_Vgr"/>
    <property type="match status" value="1"/>
</dbReference>
<feature type="domain" description="DUF2345" evidence="2">
    <location>
        <begin position="678"/>
        <end position="821"/>
    </location>
</feature>
<organism evidence="4 5">
    <name type="scientific">Trinickia violacea</name>
    <dbReference type="NCBI Taxonomy" id="2571746"/>
    <lineage>
        <taxon>Bacteria</taxon>
        <taxon>Pseudomonadati</taxon>
        <taxon>Pseudomonadota</taxon>
        <taxon>Betaproteobacteria</taxon>
        <taxon>Burkholderiales</taxon>
        <taxon>Burkholderiaceae</taxon>
        <taxon>Trinickia</taxon>
    </lineage>
</organism>
<evidence type="ECO:0000259" key="2">
    <source>
        <dbReference type="Pfam" id="PF10106"/>
    </source>
</evidence>
<evidence type="ECO:0000259" key="3">
    <source>
        <dbReference type="Pfam" id="PF13296"/>
    </source>
</evidence>
<dbReference type="Gene3D" id="2.30.110.50">
    <property type="match status" value="1"/>
</dbReference>
<proteinExistence type="predicted"/>
<dbReference type="InterPro" id="IPR006533">
    <property type="entry name" value="T6SS_Vgr_RhsGE"/>
</dbReference>
<protein>
    <submittedName>
        <fullName evidence="4">Type VI secretion system tip protein VgrG</fullName>
    </submittedName>
</protein>
<dbReference type="InterPro" id="IPR017847">
    <property type="entry name" value="T6SS_RhsGE_Vgr_subset"/>
</dbReference>
<dbReference type="InterPro" id="IPR037026">
    <property type="entry name" value="Vgr_OB-fold_dom_sf"/>
</dbReference>
<name>A0A4P8IWU7_9BURK</name>
<dbReference type="Gene3D" id="4.10.220.110">
    <property type="match status" value="1"/>
</dbReference>
<sequence>MAGLLLIQRIDIREELCGGIEGRLSCISTSIGVQLETFLGQPVTVQLVTDQGGLHSICAIVTDAHEGESDGSLATYQLVIRDALSIMERRINTRIFRQKSVIDIIQMLVQEWRRKSTTLAGTFDLDVSNLDTSKYPVREQTFQFNESDADFIRRLCRRDGIAWFVRAGSSQGNTGNGTQPSHTLVLFDDSMKLAQSTAGTVDYHPDATTGTRDSITLLCMGRQLVAGWVRRASWDLKPSRIDQTEGATGVEQGPAGNDLAQLLSDARIDSPHMADSWADYDRLGQARQNAHSARAARVDAASGVRDLAVGYWISVSGHPELGRLPEDKRRIVVTVLHHRGENNLPKDLNERSEALFTASRWSFETPPVSVNTRARPATIDGSTPSRYENTFSGVSRDTPLTPTYDPRSDLPPVYPIIGKVTAPEGEEVYCDEYGRANVQIQGLDPADHEHANGAGTSGTHADSASVRVLTGWAGDSFGEHVPLRVGMEVLLDFANGDPDRMYVAGVFSNSKNMPATFSRTGSLPGNRYLSGLRSREVKGQRYNQLRLDDSPGQISAQLASEHSYSQLNLGYLTQPRENGQGSDRGEGAELRTDAAAALRAAQGILLTTYARSQASGNQLDRDELLQLLGECTELFKSLGDYAGQHGGQATDATGQQAVASAFKSWSPGSGTSETGAASASSSHALMAFGAQAGSVNVTPKTHVTYAGENIDQVAQQHLQLVSGQRWVAHAGQGMQLFAMANGLSAVANQGDVQVQAQAGDVVIQAQKDLHLAATKDVYITGEKIHIVAADGSYYTIGGGHEIGSNGRLTVKTAGHSFNGPSTQQSSPPNFGKDGTKQRYQLHYPGHTEDTPMPVANQAYKITMSDGRVIQGTSDAKGLTDLMQDDVMRIAKIDILKSQL</sequence>
<gene>
    <name evidence="4" type="ORF">FAZ95_01295</name>
</gene>
<dbReference type="EMBL" id="CP040077">
    <property type="protein sequence ID" value="QCP51604.1"/>
    <property type="molecule type" value="Genomic_DNA"/>
</dbReference>
<dbReference type="Gene3D" id="3.55.50.10">
    <property type="entry name" value="Baseplate protein-like domains"/>
    <property type="match status" value="1"/>
</dbReference>
<dbReference type="SUPFAM" id="SSF69279">
    <property type="entry name" value="Phage tail proteins"/>
    <property type="match status" value="2"/>
</dbReference>
<dbReference type="KEGG" id="tvl:FAZ95_01295"/>
<dbReference type="AlphaFoldDB" id="A0A4P8IWU7"/>
<dbReference type="Pfam" id="PF05954">
    <property type="entry name" value="Phage_GPD"/>
    <property type="match status" value="1"/>
</dbReference>
<dbReference type="InterPro" id="IPR018769">
    <property type="entry name" value="VgrG2_DUF2345"/>
</dbReference>
<dbReference type="Gene3D" id="2.40.50.230">
    <property type="entry name" value="Gp5 N-terminal domain"/>
    <property type="match status" value="1"/>
</dbReference>
<dbReference type="OrthoDB" id="1907165at2"/>
<dbReference type="SUPFAM" id="SSF69255">
    <property type="entry name" value="gp5 N-terminal domain-like"/>
    <property type="match status" value="1"/>
</dbReference>
<dbReference type="NCBIfam" id="TIGR01646">
    <property type="entry name" value="vgr_GE"/>
    <property type="match status" value="1"/>
</dbReference>
<evidence type="ECO:0000313" key="5">
    <source>
        <dbReference type="Proteomes" id="UP000298656"/>
    </source>
</evidence>
<dbReference type="Pfam" id="PF13296">
    <property type="entry name" value="T6SS_Vgr"/>
    <property type="match status" value="1"/>
</dbReference>
<feature type="compositionally biased region" description="Polar residues" evidence="1">
    <location>
        <begin position="818"/>
        <end position="828"/>
    </location>
</feature>
<reference evidence="4 5" key="1">
    <citation type="submission" date="2019-05" db="EMBL/GenBank/DDBJ databases">
        <title>Burkholderia sp. DHOD12, isolated from subtropical forest soil.</title>
        <authorList>
            <person name="Gao Z.-H."/>
            <person name="Qiu L.-H."/>
        </authorList>
    </citation>
    <scope>NUCLEOTIDE SEQUENCE [LARGE SCALE GENOMIC DNA]</scope>
    <source>
        <strain evidence="4 5">DHOD12</strain>
    </source>
</reference>
<accession>A0A4P8IWU7</accession>
<keyword evidence="5" id="KW-1185">Reference proteome</keyword>
<dbReference type="InterPro" id="IPR028244">
    <property type="entry name" value="T6SS_Rhs_Vgr_dom"/>
</dbReference>
<dbReference type="Pfam" id="PF10106">
    <property type="entry name" value="DUF2345"/>
    <property type="match status" value="1"/>
</dbReference>
<feature type="compositionally biased region" description="Polar residues" evidence="1">
    <location>
        <begin position="380"/>
        <end position="401"/>
    </location>
</feature>
<dbReference type="Proteomes" id="UP000298656">
    <property type="component" value="Chromosome 1"/>
</dbReference>
<evidence type="ECO:0000256" key="1">
    <source>
        <dbReference type="SAM" id="MobiDB-lite"/>
    </source>
</evidence>
<feature type="region of interest" description="Disordered" evidence="1">
    <location>
        <begin position="372"/>
        <end position="407"/>
    </location>
</feature>
<feature type="region of interest" description="Disordered" evidence="1">
    <location>
        <begin position="813"/>
        <end position="837"/>
    </location>
</feature>
<evidence type="ECO:0000313" key="4">
    <source>
        <dbReference type="EMBL" id="QCP51604.1"/>
    </source>
</evidence>
<feature type="domain" description="Putative type VI secretion system Rhs element associated Vgr" evidence="3">
    <location>
        <begin position="535"/>
        <end position="642"/>
    </location>
</feature>